<dbReference type="InterPro" id="IPR008332">
    <property type="entry name" value="MethylG_MeTrfase_N"/>
</dbReference>
<feature type="domain" description="Methylguanine DNA methyltransferase ribonuclease-like" evidence="10">
    <location>
        <begin position="9"/>
        <end position="87"/>
    </location>
</feature>
<evidence type="ECO:0000256" key="8">
    <source>
        <dbReference type="HAMAP-Rule" id="MF_00772"/>
    </source>
</evidence>
<gene>
    <name evidence="11" type="ORF">OEV82_06975</name>
</gene>
<dbReference type="NCBIfam" id="TIGR00589">
    <property type="entry name" value="ogt"/>
    <property type="match status" value="1"/>
</dbReference>
<evidence type="ECO:0000256" key="7">
    <source>
        <dbReference type="ARBA" id="ARBA00049348"/>
    </source>
</evidence>
<evidence type="ECO:0000256" key="6">
    <source>
        <dbReference type="ARBA" id="ARBA00023204"/>
    </source>
</evidence>
<evidence type="ECO:0000313" key="11">
    <source>
        <dbReference type="EMBL" id="MCU9594196.1"/>
    </source>
</evidence>
<comment type="similarity">
    <text evidence="8">Belongs to the MGMT family.</text>
</comment>
<keyword evidence="4 8" id="KW-0808">Transferase</keyword>
<dbReference type="CDD" id="cd06445">
    <property type="entry name" value="ATase"/>
    <property type="match status" value="1"/>
</dbReference>
<sequence>MGKAGRQKVYFSKFNHEAWNFYIAATNKGLCFVGSLSGPKEEIEQWLKKQLPNAELKEDKNKLSVYFNQFKEYFSGKRQSFYLPLDLYGTKFQKSVWTELQKIPFGETSTYSDIAEKINKPSAFRAVGSAIGANPVMIVIPCHRVIGKSGKLTGFRGGLLMKQKLLALEKK</sequence>
<feature type="domain" description="Methylated-DNA-[protein]-cysteine S-methyltransferase DNA binding" evidence="9">
    <location>
        <begin position="91"/>
        <end position="170"/>
    </location>
</feature>
<evidence type="ECO:0000313" key="12">
    <source>
        <dbReference type="Proteomes" id="UP001208656"/>
    </source>
</evidence>
<dbReference type="PANTHER" id="PTHR10815">
    <property type="entry name" value="METHYLATED-DNA--PROTEIN-CYSTEINE METHYLTRANSFERASE"/>
    <property type="match status" value="1"/>
</dbReference>
<dbReference type="EMBL" id="JAOUSE010000015">
    <property type="protein sequence ID" value="MCU9594196.1"/>
    <property type="molecule type" value="Genomic_DNA"/>
</dbReference>
<dbReference type="Proteomes" id="UP001208656">
    <property type="component" value="Unassembled WGS sequence"/>
</dbReference>
<protein>
    <recommendedName>
        <fullName evidence="8">Methylated-DNA--protein-cysteine methyltransferase</fullName>
        <ecNumber evidence="8">2.1.1.63</ecNumber>
    </recommendedName>
    <alternativeName>
        <fullName evidence="8">6-O-methylguanine-DNA methyltransferase</fullName>
        <shortName evidence="8">MGMT</shortName>
    </alternativeName>
    <alternativeName>
        <fullName evidence="8">O-6-methylguanine-DNA-alkyltransferase</fullName>
    </alternativeName>
</protein>
<keyword evidence="12" id="KW-1185">Reference proteome</keyword>
<dbReference type="EC" id="2.1.1.63" evidence="8"/>
<dbReference type="InterPro" id="IPR036217">
    <property type="entry name" value="MethylDNA_cys_MeTrfase_DNAb"/>
</dbReference>
<dbReference type="InterPro" id="IPR036631">
    <property type="entry name" value="MGMT_N_sf"/>
</dbReference>
<comment type="miscellaneous">
    <text evidence="8">This enzyme catalyzes only one turnover and therefore is not strictly catalytic. According to one definition, an enzyme is a biocatalyst that acts repeatedly and over many reaction cycles.</text>
</comment>
<dbReference type="Pfam" id="PF01035">
    <property type="entry name" value="DNA_binding_1"/>
    <property type="match status" value="1"/>
</dbReference>
<evidence type="ECO:0000256" key="1">
    <source>
        <dbReference type="ARBA" id="ARBA00001286"/>
    </source>
</evidence>
<comment type="catalytic activity">
    <reaction evidence="1 8">
        <text>a 4-O-methyl-thymidine in DNA + L-cysteinyl-[protein] = a thymidine in DNA + S-methyl-L-cysteinyl-[protein]</text>
        <dbReference type="Rhea" id="RHEA:53428"/>
        <dbReference type="Rhea" id="RHEA-COMP:10131"/>
        <dbReference type="Rhea" id="RHEA-COMP:10132"/>
        <dbReference type="Rhea" id="RHEA-COMP:13555"/>
        <dbReference type="Rhea" id="RHEA-COMP:13556"/>
        <dbReference type="ChEBI" id="CHEBI:29950"/>
        <dbReference type="ChEBI" id="CHEBI:82612"/>
        <dbReference type="ChEBI" id="CHEBI:137386"/>
        <dbReference type="ChEBI" id="CHEBI:137387"/>
        <dbReference type="EC" id="2.1.1.63"/>
    </reaction>
</comment>
<comment type="caution">
    <text evidence="11">The sequence shown here is derived from an EMBL/GenBank/DDBJ whole genome shotgun (WGS) entry which is preliminary data.</text>
</comment>
<comment type="function">
    <text evidence="8">Involved in the cellular defense against the biological effects of O6-methylguanine (O6-MeG) and O4-methylthymine (O4-MeT) in DNA. Repairs the methylated nucleobase in DNA by stoichiometrically transferring the methyl group to a cysteine residue in the enzyme. This is a suicide reaction: the enzyme is irreversibly inactivated.</text>
</comment>
<dbReference type="SUPFAM" id="SSF53155">
    <property type="entry name" value="Methylated DNA-protein cysteine methyltransferase domain"/>
    <property type="match status" value="1"/>
</dbReference>
<dbReference type="PANTHER" id="PTHR10815:SF12">
    <property type="entry name" value="METHYLATED-DNA--PROTEIN-CYSTEINE METHYLTRANSFERASE, INDUCIBLE"/>
    <property type="match status" value="1"/>
</dbReference>
<evidence type="ECO:0000256" key="2">
    <source>
        <dbReference type="ARBA" id="ARBA00022490"/>
    </source>
</evidence>
<dbReference type="Gene3D" id="1.10.10.10">
    <property type="entry name" value="Winged helix-like DNA-binding domain superfamily/Winged helix DNA-binding domain"/>
    <property type="match status" value="1"/>
</dbReference>
<dbReference type="Pfam" id="PF02870">
    <property type="entry name" value="Methyltransf_1N"/>
    <property type="match status" value="1"/>
</dbReference>
<evidence type="ECO:0000256" key="3">
    <source>
        <dbReference type="ARBA" id="ARBA00022603"/>
    </source>
</evidence>
<keyword evidence="3 8" id="KW-0489">Methyltransferase</keyword>
<feature type="active site" description="Nucleophile; methyl group acceptor" evidence="8">
    <location>
        <position position="142"/>
    </location>
</feature>
<evidence type="ECO:0000259" key="9">
    <source>
        <dbReference type="Pfam" id="PF01035"/>
    </source>
</evidence>
<dbReference type="PROSITE" id="PS00374">
    <property type="entry name" value="MGMT"/>
    <property type="match status" value="1"/>
</dbReference>
<dbReference type="HAMAP" id="MF_00772">
    <property type="entry name" value="OGT"/>
    <property type="match status" value="1"/>
</dbReference>
<proteinExistence type="inferred from homology"/>
<dbReference type="RefSeq" id="WP_263061425.1">
    <property type="nucleotide sequence ID" value="NZ_JAOUSE010000015.1"/>
</dbReference>
<keyword evidence="6 8" id="KW-0234">DNA repair</keyword>
<comment type="catalytic activity">
    <reaction evidence="7 8">
        <text>a 6-O-methyl-2'-deoxyguanosine in DNA + L-cysteinyl-[protein] = S-methyl-L-cysteinyl-[protein] + a 2'-deoxyguanosine in DNA</text>
        <dbReference type="Rhea" id="RHEA:24000"/>
        <dbReference type="Rhea" id="RHEA-COMP:10131"/>
        <dbReference type="Rhea" id="RHEA-COMP:10132"/>
        <dbReference type="Rhea" id="RHEA-COMP:11367"/>
        <dbReference type="Rhea" id="RHEA-COMP:11368"/>
        <dbReference type="ChEBI" id="CHEBI:29950"/>
        <dbReference type="ChEBI" id="CHEBI:82612"/>
        <dbReference type="ChEBI" id="CHEBI:85445"/>
        <dbReference type="ChEBI" id="CHEBI:85448"/>
        <dbReference type="EC" id="2.1.1.63"/>
    </reaction>
</comment>
<dbReference type="SUPFAM" id="SSF46767">
    <property type="entry name" value="Methylated DNA-protein cysteine methyltransferase, C-terminal domain"/>
    <property type="match status" value="1"/>
</dbReference>
<organism evidence="11 12">
    <name type="scientific">Pallidibacillus thermolactis</name>
    <dbReference type="NCBI Taxonomy" id="251051"/>
    <lineage>
        <taxon>Bacteria</taxon>
        <taxon>Bacillati</taxon>
        <taxon>Bacillota</taxon>
        <taxon>Bacilli</taxon>
        <taxon>Bacillales</taxon>
        <taxon>Bacillaceae</taxon>
        <taxon>Pallidibacillus</taxon>
    </lineage>
</organism>
<dbReference type="InterPro" id="IPR014048">
    <property type="entry name" value="MethylDNA_cys_MeTrfase_DNA-bd"/>
</dbReference>
<dbReference type="Gene3D" id="3.30.160.70">
    <property type="entry name" value="Methylated DNA-protein cysteine methyltransferase domain"/>
    <property type="match status" value="1"/>
</dbReference>
<dbReference type="InterPro" id="IPR001497">
    <property type="entry name" value="MethylDNA_cys_MeTrfase_AS"/>
</dbReference>
<dbReference type="InterPro" id="IPR023546">
    <property type="entry name" value="MGMT"/>
</dbReference>
<evidence type="ECO:0000256" key="5">
    <source>
        <dbReference type="ARBA" id="ARBA00022763"/>
    </source>
</evidence>
<accession>A0ABT2WGX5</accession>
<evidence type="ECO:0000256" key="4">
    <source>
        <dbReference type="ARBA" id="ARBA00022679"/>
    </source>
</evidence>
<dbReference type="InterPro" id="IPR036388">
    <property type="entry name" value="WH-like_DNA-bd_sf"/>
</dbReference>
<keyword evidence="2 8" id="KW-0963">Cytoplasm</keyword>
<keyword evidence="5 8" id="KW-0227">DNA damage</keyword>
<reference evidence="11 12" key="1">
    <citation type="submission" date="2022-10" db="EMBL/GenBank/DDBJ databases">
        <title>Description of Fervidibacillus gen. nov. in the family Fervidibacillaceae fam. nov. with two species, Fervidibacillus albus sp. nov., and Fervidibacillus halotolerans sp. nov., isolated from tidal flat sediments.</title>
        <authorList>
            <person name="Kwon K.K."/>
            <person name="Yang S.-H."/>
        </authorList>
    </citation>
    <scope>NUCLEOTIDE SEQUENCE [LARGE SCALE GENOMIC DNA]</scope>
    <source>
        <strain evidence="11 12">DSM 23332</strain>
    </source>
</reference>
<comment type="subcellular location">
    <subcellularLocation>
        <location evidence="8">Cytoplasm</location>
    </subcellularLocation>
</comment>
<evidence type="ECO:0000259" key="10">
    <source>
        <dbReference type="Pfam" id="PF02870"/>
    </source>
</evidence>
<name>A0ABT2WGX5_9BACI</name>